<sequence length="1002" mass="112935">MYGNPVEDVRDKRQVVGVLLITVIVGCEPMLDSYSYRNEASQFGELLRPPPPPPLSIHPVPFHGAPVRSAHQSGDISYQYQVPPPPPPLPPIAAPSDFKQPAPFYRQYNFNFVPQPQPFTTTPSPTMFQKVSQWLFPSQQITDDMNNSPSSYSIPQKKDCNPCNFSPWIPVIRYDLTKNHDNPKPVYGVPNPSGSNINSVQNVPQRFNQNSDPNHFSIDGSHVTYGLPKQTFGESNIFSSPSSTYGPPSHTVTISHTVPSVNPFVSSSYDISSNSYSSPQSNHNTPNLYSSLTSSSSIYITQSSTLGPSISNYNEHSQRLPNKNYGEFSSTVNPSHDFQLPKVEQPTQFKNSYGEPIVNSYALDIPYSVSSTGAESHKVNTKVLPDSKPLSNTPNVSIALSNPAPFSLNKGRNIHTLQPVALPNLSVSPLPPIFNARPFRPFAPKYLSHSTKGNDQLDQHINNLNIAKSIPIAEFVHSVEYPATVIQSPVIDIDTNKINNQTKAYRNIPNNFIIDDFRDISPQASEDHISAANSHPDASFESTGADYGSDLYDSGIATELKQMSVPSNHNPVFADLRGLDDEDIDKYRTESNLQHIDSPLLYLKPNAPHKSFSTFITPSTPRNINEYEIYDEVVTTEAPQDTTLTSAWDESRMYYAQDSPEKQSNINRAKVVQIIVPYTSADQDKENKYNDREWPYNLEKDFQARKVQTQTESSFSNRPTVSYDSSSTTELPTSAVTEYYNSENINTQPNDHYEVKEAPFDIIRLQHTIDAWTQQEYTKDYKVPNNTRPSEKYAKQIPDDFLTTLSPLTTPTDNFNYNYDLYDHEGSSSIQYTVRHNKTNNISPKPFMQYNTIERSKTNRDSAKNDELREIQKLHIYTAASKFRKLTTLPPWGYIQTSISPLTKEKVYVVTSKPWREKSNFSNEHESKVKSRSSNDSDDMPFKSPRFSNRPPMGEQSDVFTKGWHQIINNLESRMFTGSSSLEDTSKEEAQETEESKSESQS</sequence>
<accession>A0A821SHL8</accession>
<evidence type="ECO:0000313" key="3">
    <source>
        <dbReference type="Proteomes" id="UP000663880"/>
    </source>
</evidence>
<organism evidence="2 3">
    <name type="scientific">Pieris macdunnoughi</name>
    <dbReference type="NCBI Taxonomy" id="345717"/>
    <lineage>
        <taxon>Eukaryota</taxon>
        <taxon>Metazoa</taxon>
        <taxon>Ecdysozoa</taxon>
        <taxon>Arthropoda</taxon>
        <taxon>Hexapoda</taxon>
        <taxon>Insecta</taxon>
        <taxon>Pterygota</taxon>
        <taxon>Neoptera</taxon>
        <taxon>Endopterygota</taxon>
        <taxon>Lepidoptera</taxon>
        <taxon>Glossata</taxon>
        <taxon>Ditrysia</taxon>
        <taxon>Papilionoidea</taxon>
        <taxon>Pieridae</taxon>
        <taxon>Pierinae</taxon>
        <taxon>Pieris</taxon>
    </lineage>
</organism>
<comment type="caution">
    <text evidence="2">The sequence shown here is derived from an EMBL/GenBank/DDBJ whole genome shotgun (WGS) entry which is preliminary data.</text>
</comment>
<dbReference type="OrthoDB" id="6630523at2759"/>
<gene>
    <name evidence="2" type="ORF">PMACD_LOCUS7397</name>
</gene>
<feature type="region of interest" description="Disordered" evidence="1">
    <location>
        <begin position="919"/>
        <end position="961"/>
    </location>
</feature>
<dbReference type="AlphaFoldDB" id="A0A821SHL8"/>
<protein>
    <submittedName>
        <fullName evidence="2">Uncharacterized protein</fullName>
    </submittedName>
</protein>
<evidence type="ECO:0000313" key="2">
    <source>
        <dbReference type="EMBL" id="CAF4854909.1"/>
    </source>
</evidence>
<feature type="compositionally biased region" description="Basic and acidic residues" evidence="1">
    <location>
        <begin position="984"/>
        <end position="1002"/>
    </location>
</feature>
<feature type="region of interest" description="Disordered" evidence="1">
    <location>
        <begin position="975"/>
        <end position="1002"/>
    </location>
</feature>
<keyword evidence="3" id="KW-1185">Reference proteome</keyword>
<dbReference type="EMBL" id="CAJOBZ010000017">
    <property type="protein sequence ID" value="CAF4854909.1"/>
    <property type="molecule type" value="Genomic_DNA"/>
</dbReference>
<proteinExistence type="predicted"/>
<feature type="compositionally biased region" description="Basic and acidic residues" evidence="1">
    <location>
        <begin position="919"/>
        <end position="935"/>
    </location>
</feature>
<name>A0A821SHL8_9NEOP</name>
<reference evidence="2" key="1">
    <citation type="submission" date="2021-02" db="EMBL/GenBank/DDBJ databases">
        <authorList>
            <person name="Steward A R."/>
        </authorList>
    </citation>
    <scope>NUCLEOTIDE SEQUENCE</scope>
</reference>
<dbReference type="Proteomes" id="UP000663880">
    <property type="component" value="Unassembled WGS sequence"/>
</dbReference>
<feature type="region of interest" description="Disordered" evidence="1">
    <location>
        <begin position="708"/>
        <end position="729"/>
    </location>
</feature>
<evidence type="ECO:0000256" key="1">
    <source>
        <dbReference type="SAM" id="MobiDB-lite"/>
    </source>
</evidence>